<name>A0A7Y8GEW4_9PSED</name>
<dbReference type="Pfam" id="PF17164">
    <property type="entry name" value="DUF5122"/>
    <property type="match status" value="2"/>
</dbReference>
<dbReference type="RefSeq" id="WP_065912548.1">
    <property type="nucleotide sequence ID" value="NZ_JACAQV010000013.1"/>
</dbReference>
<sequence>MNAANAPSQSGTHDPSFGVKGEITLHEILAGHPELVVLQLFKGLTTDKEGNILFCANFFQHGLNNIFGLGRLDANGKLDKAFGKDGLVTGNFAPSVPAGGSRLTVQPDGKILMLGWTWRDKGNGWADIVVARFESNGAFDTTFANQGMCTLLTHQDEGLTEDSTTVHVQNDGHILITANYSKRHNSYSTVGTVFRLKPNGELDADLNGNGRLDFKLENTAAATAVNACISQGDDHKIVIAGHARFTPTLHSAMFARLNHDGTLDKTFGDPQNPGVFRVQGITDHTTFNDLTERADRSLVGAGQVGMNYVEATSGLLCAITPNGAPHQLFNQGNPLVSQFNSAYDNGWYTIMNTGAGDLVTASSGNMIYVAKFNAGGAPDPAFNNQGYNDLDSPVRNNPVLLAELGEQRILIGANIVGVNPEGMGSLQCFFG</sequence>
<reference evidence="1 2" key="1">
    <citation type="submission" date="2020-04" db="EMBL/GenBank/DDBJ databases">
        <title>Molecular characterization of pseudomonads from Agaricus bisporus reveal novel blotch 2 pathogens in Western Europe.</title>
        <authorList>
            <person name="Taparia T."/>
            <person name="Krijger M."/>
            <person name="Haynes E."/>
            <person name="Elpinstone J.G."/>
            <person name="Noble R."/>
            <person name="Van Der Wolf J."/>
        </authorList>
    </citation>
    <scope>NUCLEOTIDE SEQUENCE [LARGE SCALE GENOMIC DNA]</scope>
    <source>
        <strain evidence="1 2">IPO3765</strain>
    </source>
</reference>
<evidence type="ECO:0008006" key="3">
    <source>
        <dbReference type="Google" id="ProtNLM"/>
    </source>
</evidence>
<evidence type="ECO:0000313" key="2">
    <source>
        <dbReference type="Proteomes" id="UP000561369"/>
    </source>
</evidence>
<protein>
    <recommendedName>
        <fullName evidence="3">Delta-60 repeat domain-containing protein</fullName>
    </recommendedName>
</protein>
<comment type="caution">
    <text evidence="1">The sequence shown here is derived from an EMBL/GenBank/DDBJ whole genome shotgun (WGS) entry which is preliminary data.</text>
</comment>
<accession>A0A7Y8GEW4</accession>
<gene>
    <name evidence="1" type="ORF">HX810_15095</name>
</gene>
<evidence type="ECO:0000313" key="1">
    <source>
        <dbReference type="EMBL" id="NWF08990.1"/>
    </source>
</evidence>
<dbReference type="InterPro" id="IPR013431">
    <property type="entry name" value="Delta_60_rpt"/>
</dbReference>
<organism evidence="1 2">
    <name type="scientific">Pseudomonas salomonii</name>
    <dbReference type="NCBI Taxonomy" id="191391"/>
    <lineage>
        <taxon>Bacteria</taxon>
        <taxon>Pseudomonadati</taxon>
        <taxon>Pseudomonadota</taxon>
        <taxon>Gammaproteobacteria</taxon>
        <taxon>Pseudomonadales</taxon>
        <taxon>Pseudomonadaceae</taxon>
        <taxon>Pseudomonas</taxon>
    </lineage>
</organism>
<dbReference type="Gene3D" id="2.80.10.50">
    <property type="match status" value="2"/>
</dbReference>
<proteinExistence type="predicted"/>
<dbReference type="AlphaFoldDB" id="A0A7Y8GEW4"/>
<dbReference type="NCBIfam" id="TIGR02608">
    <property type="entry name" value="delta_60_rpt"/>
    <property type="match status" value="5"/>
</dbReference>
<dbReference type="Proteomes" id="UP000561369">
    <property type="component" value="Unassembled WGS sequence"/>
</dbReference>
<dbReference type="EMBL" id="JACAQV010000013">
    <property type="protein sequence ID" value="NWF08990.1"/>
    <property type="molecule type" value="Genomic_DNA"/>
</dbReference>